<dbReference type="EMBL" id="UINC01001039">
    <property type="protein sequence ID" value="SUZ68639.1"/>
    <property type="molecule type" value="Genomic_DNA"/>
</dbReference>
<reference evidence="1" key="1">
    <citation type="submission" date="2018-05" db="EMBL/GenBank/DDBJ databases">
        <authorList>
            <person name="Lanie J.A."/>
            <person name="Ng W.-L."/>
            <person name="Kazmierczak K.M."/>
            <person name="Andrzejewski T.M."/>
            <person name="Davidsen T.M."/>
            <person name="Wayne K.J."/>
            <person name="Tettelin H."/>
            <person name="Glass J.I."/>
            <person name="Rusch D."/>
            <person name="Podicherti R."/>
            <person name="Tsui H.-C.T."/>
            <person name="Winkler M.E."/>
        </authorList>
    </citation>
    <scope>NUCLEOTIDE SEQUENCE</scope>
</reference>
<accession>A0A381PRJ2</accession>
<organism evidence="1">
    <name type="scientific">marine metagenome</name>
    <dbReference type="NCBI Taxonomy" id="408172"/>
    <lineage>
        <taxon>unclassified sequences</taxon>
        <taxon>metagenomes</taxon>
        <taxon>ecological metagenomes</taxon>
    </lineage>
</organism>
<evidence type="ECO:0000313" key="1">
    <source>
        <dbReference type="EMBL" id="SUZ68639.1"/>
    </source>
</evidence>
<dbReference type="AlphaFoldDB" id="A0A381PRJ2"/>
<name>A0A381PRJ2_9ZZZZ</name>
<proteinExistence type="predicted"/>
<gene>
    <name evidence="1" type="ORF">METZ01_LOCUS21493</name>
</gene>
<sequence>MTSETWEYIDTAERLDGALWQDDDGWWRTRVVDGACIFQNRPEHANGAGCAFHHLALQSGSHPMETKPEICWQAPLRREDHETVTGHIYTMVREWERRDWGGEETDVWWWCTSESQAHVGEHPVYIQMEQELSSICGPVVYGWLRAELDSRKAQSLLLPHPTVRRR</sequence>
<dbReference type="Pfam" id="PF11307">
    <property type="entry name" value="DUF3109"/>
    <property type="match status" value="1"/>
</dbReference>
<protein>
    <submittedName>
        <fullName evidence="1">Uncharacterized protein</fullName>
    </submittedName>
</protein>
<dbReference type="InterPro" id="IPR021458">
    <property type="entry name" value="Rv0495c"/>
</dbReference>